<feature type="non-terminal residue" evidence="1">
    <location>
        <position position="1"/>
    </location>
</feature>
<sequence>EPGWFRDGRVSLRLSSGEVRRYSFGRAGDVPVVGDWDGNGVDSVGVYRAGRWFLRNAHSSGQHDRTFVFGGPEQLPVVGSWDGRHLGVGVVAKGGPPQWWLTNGLGRSRVDLRFSWGSRATDTALVGDWDGNGVWTPGISRANGRYLLNAWQVAPAVPVQVHTSWDRRVQGDFDGDGATTLGVVSKVGRFSWRDDLRGGPALSATTFTG</sequence>
<keyword evidence="2" id="KW-1185">Reference proteome</keyword>
<accession>A0ABU8RPT9</accession>
<protein>
    <recommendedName>
        <fullName evidence="3">VCBS repeat protein</fullName>
    </recommendedName>
</protein>
<name>A0ABU8RPT9_9ACTN</name>
<organism evidence="1 2">
    <name type="scientific">Pseudokineococcus basanitobsidens</name>
    <dbReference type="NCBI Taxonomy" id="1926649"/>
    <lineage>
        <taxon>Bacteria</taxon>
        <taxon>Bacillati</taxon>
        <taxon>Actinomycetota</taxon>
        <taxon>Actinomycetes</taxon>
        <taxon>Kineosporiales</taxon>
        <taxon>Kineosporiaceae</taxon>
        <taxon>Pseudokineococcus</taxon>
    </lineage>
</organism>
<gene>
    <name evidence="1" type="ORF">WDZ17_17375</name>
</gene>
<dbReference type="EMBL" id="JBBIAA010000083">
    <property type="protein sequence ID" value="MEJ5947064.1"/>
    <property type="molecule type" value="Genomic_DNA"/>
</dbReference>
<comment type="caution">
    <text evidence="1">The sequence shown here is derived from an EMBL/GenBank/DDBJ whole genome shotgun (WGS) entry which is preliminary data.</text>
</comment>
<proteinExistence type="predicted"/>
<evidence type="ECO:0000313" key="1">
    <source>
        <dbReference type="EMBL" id="MEJ5947064.1"/>
    </source>
</evidence>
<dbReference type="Proteomes" id="UP001387100">
    <property type="component" value="Unassembled WGS sequence"/>
</dbReference>
<evidence type="ECO:0008006" key="3">
    <source>
        <dbReference type="Google" id="ProtNLM"/>
    </source>
</evidence>
<reference evidence="1 2" key="1">
    <citation type="journal article" date="2017" name="Int. J. Syst. Evol. Microbiol.">
        <title>Pseudokineococcus basanitobsidens sp. nov., isolated from volcanic rock.</title>
        <authorList>
            <person name="Lee D.W."/>
            <person name="Park M.Y."/>
            <person name="Kim J.J."/>
            <person name="Kim B.S."/>
        </authorList>
    </citation>
    <scope>NUCLEOTIDE SEQUENCE [LARGE SCALE GENOMIC DNA]</scope>
    <source>
        <strain evidence="1 2">DSM 103726</strain>
    </source>
</reference>
<evidence type="ECO:0000313" key="2">
    <source>
        <dbReference type="Proteomes" id="UP001387100"/>
    </source>
</evidence>